<dbReference type="PANTHER" id="PTHR44688:SF16">
    <property type="entry name" value="DNA-BINDING TRANSCRIPTIONAL ACTIVATOR DEVR_DOSR"/>
    <property type="match status" value="1"/>
</dbReference>
<dbReference type="PANTHER" id="PTHR44688">
    <property type="entry name" value="DNA-BINDING TRANSCRIPTIONAL ACTIVATOR DEVR_DOSR"/>
    <property type="match status" value="1"/>
</dbReference>
<reference evidence="5 6" key="1">
    <citation type="submission" date="2019-05" db="EMBL/GenBank/DDBJ databases">
        <title>Draft genome sequence of Actinomadura sp. 14C53.</title>
        <authorList>
            <person name="Saricaoglu S."/>
            <person name="Isik K."/>
        </authorList>
    </citation>
    <scope>NUCLEOTIDE SEQUENCE [LARGE SCALE GENOMIC DNA]</scope>
    <source>
        <strain evidence="5 6">14C53</strain>
    </source>
</reference>
<dbReference type="CDD" id="cd06170">
    <property type="entry name" value="LuxR_C_like"/>
    <property type="match status" value="1"/>
</dbReference>
<dbReference type="SUPFAM" id="SSF46894">
    <property type="entry name" value="C-terminal effector domain of the bipartite response regulators"/>
    <property type="match status" value="1"/>
</dbReference>
<dbReference type="GO" id="GO:0003677">
    <property type="term" value="F:DNA binding"/>
    <property type="evidence" value="ECO:0007669"/>
    <property type="project" value="UniProtKB-KW"/>
</dbReference>
<proteinExistence type="predicted"/>
<dbReference type="SMART" id="SM00421">
    <property type="entry name" value="HTH_LUXR"/>
    <property type="match status" value="1"/>
</dbReference>
<keyword evidence="3" id="KW-0804">Transcription</keyword>
<evidence type="ECO:0000256" key="1">
    <source>
        <dbReference type="ARBA" id="ARBA00023015"/>
    </source>
</evidence>
<dbReference type="InterPro" id="IPR036388">
    <property type="entry name" value="WH-like_DNA-bd_sf"/>
</dbReference>
<comment type="caution">
    <text evidence="5">The sequence shown here is derived from an EMBL/GenBank/DDBJ whole genome shotgun (WGS) entry which is preliminary data.</text>
</comment>
<dbReference type="AlphaFoldDB" id="A0A5C4IYR7"/>
<keyword evidence="6" id="KW-1185">Reference proteome</keyword>
<dbReference type="PROSITE" id="PS50043">
    <property type="entry name" value="HTH_LUXR_2"/>
    <property type="match status" value="1"/>
</dbReference>
<evidence type="ECO:0000256" key="3">
    <source>
        <dbReference type="ARBA" id="ARBA00023163"/>
    </source>
</evidence>
<keyword evidence="2" id="KW-0238">DNA-binding</keyword>
<feature type="non-terminal residue" evidence="5">
    <location>
        <position position="1"/>
    </location>
</feature>
<keyword evidence="1" id="KW-0805">Transcription regulation</keyword>
<evidence type="ECO:0000313" key="5">
    <source>
        <dbReference type="EMBL" id="TMQ80902.1"/>
    </source>
</evidence>
<accession>A0A5C4IYR7</accession>
<feature type="domain" description="HTH luxR-type" evidence="4">
    <location>
        <begin position="7"/>
        <end position="72"/>
    </location>
</feature>
<dbReference type="RefSeq" id="WP_138650734.1">
    <property type="nucleotide sequence ID" value="NZ_VCKW01000537.1"/>
</dbReference>
<dbReference type="GO" id="GO:0006355">
    <property type="term" value="P:regulation of DNA-templated transcription"/>
    <property type="evidence" value="ECO:0007669"/>
    <property type="project" value="InterPro"/>
</dbReference>
<organism evidence="5 6">
    <name type="scientific">Actinomadura soli</name>
    <dbReference type="NCBI Taxonomy" id="2508997"/>
    <lineage>
        <taxon>Bacteria</taxon>
        <taxon>Bacillati</taxon>
        <taxon>Actinomycetota</taxon>
        <taxon>Actinomycetes</taxon>
        <taxon>Streptosporangiales</taxon>
        <taxon>Thermomonosporaceae</taxon>
        <taxon>Actinomadura</taxon>
    </lineage>
</organism>
<protein>
    <submittedName>
        <fullName evidence="5">Helix-turn-helix transcriptional regulator</fullName>
    </submittedName>
</protein>
<evidence type="ECO:0000256" key="2">
    <source>
        <dbReference type="ARBA" id="ARBA00023125"/>
    </source>
</evidence>
<dbReference type="PROSITE" id="PS00622">
    <property type="entry name" value="HTH_LUXR_1"/>
    <property type="match status" value="1"/>
</dbReference>
<dbReference type="InterPro" id="IPR000792">
    <property type="entry name" value="Tscrpt_reg_LuxR_C"/>
</dbReference>
<gene>
    <name evidence="5" type="ORF">ETD83_41620</name>
</gene>
<dbReference type="EMBL" id="VCKW01000537">
    <property type="protein sequence ID" value="TMQ80902.1"/>
    <property type="molecule type" value="Genomic_DNA"/>
</dbReference>
<evidence type="ECO:0000313" key="6">
    <source>
        <dbReference type="Proteomes" id="UP000309174"/>
    </source>
</evidence>
<evidence type="ECO:0000259" key="4">
    <source>
        <dbReference type="PROSITE" id="PS50043"/>
    </source>
</evidence>
<dbReference type="Proteomes" id="UP000309174">
    <property type="component" value="Unassembled WGS sequence"/>
</dbReference>
<sequence length="78" mass="8233">PARIAEPITPPSTLTPREREIALLVARGLSNRGVADELVISPATVARHVTNILTKLGFSSRAQIAAWVVGNIADPPTP</sequence>
<dbReference type="PRINTS" id="PR00038">
    <property type="entry name" value="HTHLUXR"/>
</dbReference>
<dbReference type="OrthoDB" id="27092at2"/>
<dbReference type="Gene3D" id="1.10.10.10">
    <property type="entry name" value="Winged helix-like DNA-binding domain superfamily/Winged helix DNA-binding domain"/>
    <property type="match status" value="1"/>
</dbReference>
<name>A0A5C4IYR7_9ACTN</name>
<dbReference type="InterPro" id="IPR016032">
    <property type="entry name" value="Sig_transdc_resp-reg_C-effctor"/>
</dbReference>
<dbReference type="Pfam" id="PF00196">
    <property type="entry name" value="GerE"/>
    <property type="match status" value="1"/>
</dbReference>